<evidence type="ECO:0000313" key="2">
    <source>
        <dbReference type="EMBL" id="CRL30640.1"/>
    </source>
</evidence>
<keyword evidence="3" id="KW-1185">Reference proteome</keyword>
<organism evidence="2 3">
    <name type="scientific">Penicillium camemberti (strain FM 013)</name>
    <dbReference type="NCBI Taxonomy" id="1429867"/>
    <lineage>
        <taxon>Eukaryota</taxon>
        <taxon>Fungi</taxon>
        <taxon>Dikarya</taxon>
        <taxon>Ascomycota</taxon>
        <taxon>Pezizomycotina</taxon>
        <taxon>Eurotiomycetes</taxon>
        <taxon>Eurotiomycetidae</taxon>
        <taxon>Eurotiales</taxon>
        <taxon>Aspergillaceae</taxon>
        <taxon>Penicillium</taxon>
    </lineage>
</organism>
<evidence type="ECO:0000313" key="3">
    <source>
        <dbReference type="Proteomes" id="UP000053732"/>
    </source>
</evidence>
<accession>A0A0G4PWS0</accession>
<evidence type="ECO:0000256" key="1">
    <source>
        <dbReference type="SAM" id="MobiDB-lite"/>
    </source>
</evidence>
<reference evidence="2 3" key="1">
    <citation type="journal article" date="2014" name="Nat. Commun.">
        <title>Multiple recent horizontal transfers of a large genomic region in cheese making fungi.</title>
        <authorList>
            <person name="Cheeseman K."/>
            <person name="Ropars J."/>
            <person name="Renault P."/>
            <person name="Dupont J."/>
            <person name="Gouzy J."/>
            <person name="Branca A."/>
            <person name="Abraham A.L."/>
            <person name="Ceppi M."/>
            <person name="Conseiller E."/>
            <person name="Debuchy R."/>
            <person name="Malagnac F."/>
            <person name="Goarin A."/>
            <person name="Silar P."/>
            <person name="Lacoste S."/>
            <person name="Sallet E."/>
            <person name="Bensimon A."/>
            <person name="Giraud T."/>
            <person name="Brygoo Y."/>
        </authorList>
    </citation>
    <scope>NUCLEOTIDE SEQUENCE [LARGE SCALE GENOMIC DNA]</scope>
    <source>
        <strain evidence="3">FM 013</strain>
    </source>
</reference>
<gene>
    <name evidence="2" type="ORF">PCAMFM013_S056g000013</name>
</gene>
<dbReference type="Proteomes" id="UP000053732">
    <property type="component" value="Unassembled WGS sequence"/>
</dbReference>
<protein>
    <submittedName>
        <fullName evidence="2">Str. FM013</fullName>
    </submittedName>
</protein>
<dbReference type="EMBL" id="HG793189">
    <property type="protein sequence ID" value="CRL30640.1"/>
    <property type="molecule type" value="Genomic_DNA"/>
</dbReference>
<dbReference type="STRING" id="1429867.A0A0G4PWS0"/>
<feature type="region of interest" description="Disordered" evidence="1">
    <location>
        <begin position="1"/>
        <end position="20"/>
    </location>
</feature>
<sequence length="877" mass="96533">MKLLEQGGDQKPTVDEPNQQTFGMVIIDGPPGTVDNLKRRDTSDLTVLDCENISKHGSSTVRLVCPENESGEHCNIGEGVVEGTILHMPDSCGAGTYAVAHNLQQSENQKLPSHIKRSLSGPSLVYDLELSYDFKRVKRDSGDIYIRIDYSNEFNYWKSIVQGDPVNAKRDGQKRFYSSSAEDWKTKFDAIRGVPGLSSLHNDNFRNTIVSSKADSCKNSSWMNIEVGGDVSEEMKFGYSFVGTISPTFNIEEAYGFFDSKLLFQGSIDVDVRGAIDVDSTLQSKQLFTGAITGYGFSHPGICDMGPSFNVEARLVGTGHSLDAKFTANVIAGNSQYTTSNLPLTLGGSDGGVTNDVSNNPFSGGLSVDPSATTSKKKRDTGTVLALQLAFESKMQISLNAFKSTLLNLDSQFLHHVDSFMRIKDDGSVTWTNNRVTLGVVETGDLPGWDGIIDHQVGSNGQVNILHQSGGVAPDANRDTPDIKDDALFDSEGLVACLGNASSTSLVCLTPDELIKADPTLAIDPETGSPYSDQYGPGYSKRDIADIFKRTLGGRRPFSSNDAAGGSFSIQRSLAYYFGNNGAALLAANPNARHHAASEPRNCENLETTNDSDDPTLLYVSEHGLELQYLPRLLDFFQTGTNRDPDGTVYNSNMRVVPRDLLEPNSYFQTDYSVWDPTGTRTGMPNERIWQAFGSGDHPELNVNAEQTLNSYKARIFAGTAMMADTTWVEHGYNEWNLPDSVERVDEALSVINQAPQIFDYWNNHIGEIVAQSLSVIEDELTYFSQRVNIVEPHRNLEDLGVRHMEFMFYVVNARMERVEPWVQRRLAGLRDVWEQAEQAGHPEAAQILETIAANSKEIDDSDLLMGNTDRWNVPSP</sequence>
<dbReference type="AlphaFoldDB" id="A0A0G4PWS0"/>
<proteinExistence type="predicted"/>
<name>A0A0G4PWS0_PENC3</name>